<evidence type="ECO:0000256" key="14">
    <source>
        <dbReference type="PROSITE-ProRule" id="PRU10141"/>
    </source>
</evidence>
<keyword evidence="9 13" id="KW-0505">Motor protein</keyword>
<feature type="compositionally biased region" description="Basic and acidic residues" evidence="15">
    <location>
        <begin position="1383"/>
        <end position="1392"/>
    </location>
</feature>
<dbReference type="GO" id="GO:0016459">
    <property type="term" value="C:myosin complex"/>
    <property type="evidence" value="ECO:0007669"/>
    <property type="project" value="UniProtKB-KW"/>
</dbReference>
<evidence type="ECO:0000256" key="3">
    <source>
        <dbReference type="ARBA" id="ARBA00008171"/>
    </source>
</evidence>
<evidence type="ECO:0000259" key="16">
    <source>
        <dbReference type="PROSITE" id="PS50011"/>
    </source>
</evidence>
<dbReference type="PRINTS" id="PR00193">
    <property type="entry name" value="MYOSINHEAVY"/>
</dbReference>
<dbReference type="PANTHER" id="PTHR46256">
    <property type="entry name" value="AGAP011099-PA"/>
    <property type="match status" value="1"/>
</dbReference>
<evidence type="ECO:0000256" key="6">
    <source>
        <dbReference type="ARBA" id="ARBA00022741"/>
    </source>
</evidence>
<keyword evidence="11" id="KW-0206">Cytoskeleton</keyword>
<feature type="domain" description="Protein kinase" evidence="16">
    <location>
        <begin position="20"/>
        <end position="282"/>
    </location>
</feature>
<keyword evidence="8 13" id="KW-0518">Myosin</keyword>
<dbReference type="GO" id="GO:0000146">
    <property type="term" value="F:microfilament motor activity"/>
    <property type="evidence" value="ECO:0007669"/>
    <property type="project" value="TreeGrafter"/>
</dbReference>
<feature type="compositionally biased region" description="Polar residues" evidence="15">
    <location>
        <begin position="1299"/>
        <end position="1311"/>
    </location>
</feature>
<comment type="similarity">
    <text evidence="3">Belongs to the protein kinase superfamily. TKL Ser/Thr protein kinase family. ROCO subfamily.</text>
</comment>
<dbReference type="InterPro" id="IPR036961">
    <property type="entry name" value="Kinesin_motor_dom_sf"/>
</dbReference>
<feature type="region of interest" description="Disordered" evidence="15">
    <location>
        <begin position="1273"/>
        <end position="1318"/>
    </location>
</feature>
<keyword evidence="4" id="KW-0963">Cytoplasm</keyword>
<dbReference type="InterPro" id="IPR011009">
    <property type="entry name" value="Kinase-like_dom_sf"/>
</dbReference>
<dbReference type="Gene3D" id="1.10.10.820">
    <property type="match status" value="1"/>
</dbReference>
<dbReference type="InterPro" id="IPR017441">
    <property type="entry name" value="Protein_kinase_ATP_BS"/>
</dbReference>
<evidence type="ECO:0000313" key="18">
    <source>
        <dbReference type="EMBL" id="KAF0769695.1"/>
    </source>
</evidence>
<keyword evidence="6 13" id="KW-0547">Nucleotide-binding</keyword>
<feature type="region of interest" description="Disordered" evidence="15">
    <location>
        <begin position="1368"/>
        <end position="1392"/>
    </location>
</feature>
<feature type="domain" description="Myosin motor" evidence="17">
    <location>
        <begin position="321"/>
        <end position="1046"/>
    </location>
</feature>
<dbReference type="PROSITE" id="PS00107">
    <property type="entry name" value="PROTEIN_KINASE_ATP"/>
    <property type="match status" value="1"/>
</dbReference>
<feature type="binding site" evidence="13">
    <location>
        <begin position="414"/>
        <end position="421"/>
    </location>
    <ligand>
        <name>ATP</name>
        <dbReference type="ChEBI" id="CHEBI:30616"/>
    </ligand>
</feature>
<proteinExistence type="inferred from homology"/>
<dbReference type="Gene3D" id="3.40.850.10">
    <property type="entry name" value="Kinesin motor domain"/>
    <property type="match status" value="1"/>
</dbReference>
<evidence type="ECO:0000259" key="17">
    <source>
        <dbReference type="PROSITE" id="PS51456"/>
    </source>
</evidence>
<dbReference type="GO" id="GO:0003779">
    <property type="term" value="F:actin binding"/>
    <property type="evidence" value="ECO:0007669"/>
    <property type="project" value="UniProtKB-KW"/>
</dbReference>
<dbReference type="GO" id="GO:0004674">
    <property type="term" value="F:protein serine/threonine kinase activity"/>
    <property type="evidence" value="ECO:0007669"/>
    <property type="project" value="TreeGrafter"/>
</dbReference>
<dbReference type="GO" id="GO:0005524">
    <property type="term" value="F:ATP binding"/>
    <property type="evidence" value="ECO:0007669"/>
    <property type="project" value="UniProtKB-UniRule"/>
</dbReference>
<dbReference type="SUPFAM" id="SSF56112">
    <property type="entry name" value="Protein kinase-like (PK-like)"/>
    <property type="match status" value="1"/>
</dbReference>
<dbReference type="GO" id="GO:0042995">
    <property type="term" value="C:cell projection"/>
    <property type="evidence" value="ECO:0007669"/>
    <property type="project" value="UniProtKB-SubCell"/>
</dbReference>
<dbReference type="InterPro" id="IPR027417">
    <property type="entry name" value="P-loop_NTPase"/>
</dbReference>
<dbReference type="PROSITE" id="PS51456">
    <property type="entry name" value="MYOSIN_MOTOR"/>
    <property type="match status" value="1"/>
</dbReference>
<evidence type="ECO:0000256" key="9">
    <source>
        <dbReference type="ARBA" id="ARBA00023175"/>
    </source>
</evidence>
<evidence type="ECO:0000256" key="7">
    <source>
        <dbReference type="ARBA" id="ARBA00022840"/>
    </source>
</evidence>
<dbReference type="Proteomes" id="UP000478052">
    <property type="component" value="Unassembled WGS sequence"/>
</dbReference>
<gene>
    <name evidence="18" type="ORF">FWK35_00016269</name>
</gene>
<dbReference type="PROSITE" id="PS50096">
    <property type="entry name" value="IQ"/>
    <property type="match status" value="1"/>
</dbReference>
<comment type="similarity">
    <text evidence="13">Belongs to the TRAFAC class myosin-kinesin ATPase superfamily. Myosin family.</text>
</comment>
<dbReference type="InterPro" id="IPR000719">
    <property type="entry name" value="Prot_kinase_dom"/>
</dbReference>
<dbReference type="InterPro" id="IPR001245">
    <property type="entry name" value="Ser-Thr/Tyr_kinase_cat_dom"/>
</dbReference>
<evidence type="ECO:0000256" key="1">
    <source>
        <dbReference type="ARBA" id="ARBA00004245"/>
    </source>
</evidence>
<dbReference type="Gene3D" id="1.20.5.4820">
    <property type="match status" value="1"/>
</dbReference>
<comment type="subcellular location">
    <subcellularLocation>
        <location evidence="2">Cell projection</location>
    </subcellularLocation>
    <subcellularLocation>
        <location evidence="1">Cytoplasm</location>
        <location evidence="1">Cytoskeleton</location>
    </subcellularLocation>
</comment>
<keyword evidence="7 13" id="KW-0067">ATP-binding</keyword>
<dbReference type="SUPFAM" id="SSF52540">
    <property type="entry name" value="P-loop containing nucleoside triphosphate hydrolases"/>
    <property type="match status" value="1"/>
</dbReference>
<keyword evidence="19" id="KW-1185">Reference proteome</keyword>
<evidence type="ECO:0000256" key="8">
    <source>
        <dbReference type="ARBA" id="ARBA00023123"/>
    </source>
</evidence>
<feature type="binding site" evidence="14">
    <location>
        <position position="49"/>
    </location>
    <ligand>
        <name>ATP</name>
        <dbReference type="ChEBI" id="CHEBI:30616"/>
    </ligand>
</feature>
<dbReference type="EMBL" id="VUJU01000552">
    <property type="protein sequence ID" value="KAF0769695.1"/>
    <property type="molecule type" value="Genomic_DNA"/>
</dbReference>
<accession>A0A6G0ZFX5</accession>
<dbReference type="Gene3D" id="1.20.120.720">
    <property type="entry name" value="Myosin VI head, motor domain, U50 subdomain"/>
    <property type="match status" value="1"/>
</dbReference>
<dbReference type="Gene3D" id="1.20.58.530">
    <property type="match status" value="1"/>
</dbReference>
<evidence type="ECO:0000256" key="12">
    <source>
        <dbReference type="ARBA" id="ARBA00023273"/>
    </source>
</evidence>
<dbReference type="Pfam" id="PF00063">
    <property type="entry name" value="Myosin_head"/>
    <property type="match status" value="1"/>
</dbReference>
<dbReference type="OrthoDB" id="6108017at2759"/>
<keyword evidence="10 13" id="KW-0009">Actin-binding</keyword>
<protein>
    <submittedName>
        <fullName evidence="18">Neither inactivation nor afterpotential protein C isoform X1</fullName>
    </submittedName>
</protein>
<keyword evidence="12" id="KW-0966">Cell projection</keyword>
<evidence type="ECO:0000256" key="5">
    <source>
        <dbReference type="ARBA" id="ARBA00022737"/>
    </source>
</evidence>
<dbReference type="SMART" id="SM00242">
    <property type="entry name" value="MYSc"/>
    <property type="match status" value="1"/>
</dbReference>
<dbReference type="PROSITE" id="PS50011">
    <property type="entry name" value="PROTEIN_KINASE_DOM"/>
    <property type="match status" value="1"/>
</dbReference>
<organism evidence="18 19">
    <name type="scientific">Aphis craccivora</name>
    <name type="common">Cowpea aphid</name>
    <dbReference type="NCBI Taxonomy" id="307492"/>
    <lineage>
        <taxon>Eukaryota</taxon>
        <taxon>Metazoa</taxon>
        <taxon>Ecdysozoa</taxon>
        <taxon>Arthropoda</taxon>
        <taxon>Hexapoda</taxon>
        <taxon>Insecta</taxon>
        <taxon>Pterygota</taxon>
        <taxon>Neoptera</taxon>
        <taxon>Paraneoptera</taxon>
        <taxon>Hemiptera</taxon>
        <taxon>Sternorrhyncha</taxon>
        <taxon>Aphidomorpha</taxon>
        <taxon>Aphidoidea</taxon>
        <taxon>Aphididae</taxon>
        <taxon>Aphidini</taxon>
        <taxon>Aphis</taxon>
        <taxon>Aphis</taxon>
    </lineage>
</organism>
<dbReference type="Gene3D" id="1.10.510.10">
    <property type="entry name" value="Transferase(Phosphotransferase) domain 1"/>
    <property type="match status" value="2"/>
</dbReference>
<dbReference type="Pfam" id="PF07714">
    <property type="entry name" value="PK_Tyr_Ser-Thr"/>
    <property type="match status" value="1"/>
</dbReference>
<keyword evidence="5" id="KW-0677">Repeat</keyword>
<dbReference type="InterPro" id="IPR052409">
    <property type="entry name" value="Myosin-III_kinase_activity"/>
</dbReference>
<reference evidence="18 19" key="1">
    <citation type="submission" date="2019-08" db="EMBL/GenBank/DDBJ databases">
        <title>Whole genome of Aphis craccivora.</title>
        <authorList>
            <person name="Voronova N.V."/>
            <person name="Shulinski R.S."/>
            <person name="Bandarenka Y.V."/>
            <person name="Zhorov D.G."/>
            <person name="Warner D."/>
        </authorList>
    </citation>
    <scope>NUCLEOTIDE SEQUENCE [LARGE SCALE GENOMIC DNA]</scope>
    <source>
        <strain evidence="18">180601</strain>
        <tissue evidence="18">Whole Body</tissue>
    </source>
</reference>
<evidence type="ECO:0000256" key="4">
    <source>
        <dbReference type="ARBA" id="ARBA00022490"/>
    </source>
</evidence>
<dbReference type="GO" id="GO:0030832">
    <property type="term" value="P:regulation of actin filament length"/>
    <property type="evidence" value="ECO:0007669"/>
    <property type="project" value="TreeGrafter"/>
</dbReference>
<evidence type="ECO:0000256" key="15">
    <source>
        <dbReference type="SAM" id="MobiDB-lite"/>
    </source>
</evidence>
<comment type="caution">
    <text evidence="13">Lacks conserved residue(s) required for the propagation of feature annotation.</text>
</comment>
<evidence type="ECO:0000256" key="10">
    <source>
        <dbReference type="ARBA" id="ARBA00023203"/>
    </source>
</evidence>
<evidence type="ECO:0000256" key="13">
    <source>
        <dbReference type="PROSITE-ProRule" id="PRU00782"/>
    </source>
</evidence>
<sequence length="1423" mass="164283">MGLSSDRLDVNNLPEAGNRFELGKVLGSGIFSTVYAAVDTESGKNVAIKIQNLDECSANEKDINEEYRILKDLSSHPNMPEFYGAYTNNNAVELWFVMEMCEGGTVVDLVNGLLLQNKKMKEEHIGYVLRELVKALCFLHENHRHSWFERAVNEERGSEVGRFRSIQSPEYKANTGVGSPAWMAPEVILAENKDNSDEVPYYDQKIDVWAVGITAIELGDGKPPYLDIHPTRALFQIVRNPPPGLAKPSNWTQLFNDFIAECLEKNSDHRPCMEELLEHPFITQIPDNVQQEVKSVMSSIVDDVTSIRKPEVNQKEAAKPMHLEDLAALKVVSEDTVLDELQNRHLGGLSYTFVGDVLLYMNPNRDEPLYEKKHHYRYQFKCRSDNAPHIFSVADAAYQDMLHHEQPQHILMAGETKSGKSLNYGKLIEHLVFLGEQSHVKVNDIGLKIKCAIDVIQAFGNAANKYHINSTRHVNQTQITYSSTGKISGAIFFIYQLEKWRVTNPKNSGQKNFHIFYDFLEAAKADHVIKQYHLEEDCRYRYLVGDGSDEKFRYQSTSNVKNFNKLLICMKDTLEFTDEQLNTTWNILAAILNLGELSVSDDDDGEVKIESAELITKIAELLKVDSKKLSWSFLNYCVVVNGTAVRRKQTISGVYESMRVFAQTLYARLFDWIVNTINLKLSFTRAIFGDTHVVYLMDTFGFECFHQNNLDQLYVNCLNEQLQYHYNQRMFAWEMQDLEEEGMDQYSMQYRNNKPIIDALMNNPDGLFYMFDDATKNCEENCEYITNALEMNPKEPYIHVASSKSFSVAHYSGTVSYQLKDVLEKNRDFLAPEIVETMRMSKDNIIKDLFSNRLTKSGNLTICRDKTLLVKTKNNKISRWGAALMSEKTPIRRYNTESRGEYSQTRRMRTASAVYRSSSMEILRSLADTAEHKNGVHFVRCLRATLTDEPLGFQPEVVRQQLKALSVVETVSARQDGYSCRISFHEFIQRYKFLAFDFYENVEVTKENCRLLLIRLKMEGWLIGKSKVFLRYYNEEYLSRLYETQVKKVIKVQSMLRAFITKRKIAPQLIKQQSGNDDALIHNIQFYYFFFVRNKSSSIQIDKLDAKGRKRMKMVFNKWKGKSIYQIVLLDRANKLQDVVYFSLQVHLYNQHAISSLNNINHRPVMLKNVMSTTSVNEFLGSKRCYLYKIPFQLNQMDTETDKNILIDENLTNSVDDCNWDSPLNRLPESTAAFRILKHSFAVRDQGVQVDITQGVRYTDNDYSKSQFENNRMYQKKEEKPISRPVSDNRYNTKDKNNSKPITVANKTNINKPLDKSNPVLELKSRGKQYQSDYADEDDPPYNFQAILKKTNYKRPSIEGRTIQFSTDNYNGGSMADRSYGGRRSDTVTRNEDVKRSKDYKNELNHQLSCRATRTEIIPGLKS</sequence>
<evidence type="ECO:0000313" key="19">
    <source>
        <dbReference type="Proteomes" id="UP000478052"/>
    </source>
</evidence>
<dbReference type="InterPro" id="IPR001609">
    <property type="entry name" value="Myosin_head_motor_dom-like"/>
</dbReference>
<name>A0A6G0ZFX5_APHCR</name>
<comment type="caution">
    <text evidence="18">The sequence shown here is derived from an EMBL/GenBank/DDBJ whole genome shotgun (WGS) entry which is preliminary data.</text>
</comment>
<evidence type="ECO:0000256" key="2">
    <source>
        <dbReference type="ARBA" id="ARBA00004316"/>
    </source>
</evidence>
<dbReference type="PANTHER" id="PTHR46256:SF2">
    <property type="entry name" value="NEITHER INACTIVATION NOR AFTERPOTENTIAL PROTEIN C"/>
    <property type="match status" value="1"/>
</dbReference>
<evidence type="ECO:0000256" key="11">
    <source>
        <dbReference type="ARBA" id="ARBA00023212"/>
    </source>
</evidence>